<gene>
    <name evidence="1" type="ORF">WKI67_39005</name>
</gene>
<dbReference type="Proteomes" id="UP001377168">
    <property type="component" value="Unassembled WGS sequence"/>
</dbReference>
<reference evidence="1" key="1">
    <citation type="submission" date="2024-03" db="EMBL/GenBank/DDBJ databases">
        <title>Novel Streptomyces species of biotechnological and ecological value are a feature of Machair soil.</title>
        <authorList>
            <person name="Prole J.R."/>
            <person name="Goodfellow M."/>
            <person name="Allenby N."/>
            <person name="Ward A.C."/>
        </authorList>
    </citation>
    <scope>NUCLEOTIDE SEQUENCE</scope>
    <source>
        <strain evidence="1">MS2.AVA.5</strain>
    </source>
</reference>
<evidence type="ECO:0000313" key="2">
    <source>
        <dbReference type="Proteomes" id="UP001377168"/>
    </source>
</evidence>
<keyword evidence="2" id="KW-1185">Reference proteome</keyword>
<name>A0ACC6Q6L3_9ACTN</name>
<accession>A0ACC6Q6L3</accession>
<organism evidence="1 2">
    <name type="scientific">Streptomyces achmelvichensis</name>
    <dbReference type="NCBI Taxonomy" id="3134111"/>
    <lineage>
        <taxon>Bacteria</taxon>
        <taxon>Bacillati</taxon>
        <taxon>Actinomycetota</taxon>
        <taxon>Actinomycetes</taxon>
        <taxon>Kitasatosporales</taxon>
        <taxon>Streptomycetaceae</taxon>
        <taxon>Streptomyces</taxon>
    </lineage>
</organism>
<protein>
    <submittedName>
        <fullName evidence="1">Uncharacterized protein</fullName>
    </submittedName>
</protein>
<proteinExistence type="predicted"/>
<dbReference type="EMBL" id="JBBKAJ010000022">
    <property type="protein sequence ID" value="MEJ8639348.1"/>
    <property type="molecule type" value="Genomic_DNA"/>
</dbReference>
<sequence length="87" mass="9296">MTPDAARRPRLQHVSVTGAALVGVLLPLAAGVLLARTMGADPLTPVNAFITHGGQRANGLPGQLRRCGRYALRRGRPVARLRRVPQL</sequence>
<evidence type="ECO:0000313" key="1">
    <source>
        <dbReference type="EMBL" id="MEJ8639348.1"/>
    </source>
</evidence>
<comment type="caution">
    <text evidence="1">The sequence shown here is derived from an EMBL/GenBank/DDBJ whole genome shotgun (WGS) entry which is preliminary data.</text>
</comment>